<proteinExistence type="predicted"/>
<keyword evidence="3" id="KW-0804">Transcription</keyword>
<evidence type="ECO:0000256" key="4">
    <source>
        <dbReference type="ARBA" id="ARBA00023242"/>
    </source>
</evidence>
<evidence type="ECO:0000256" key="1">
    <source>
        <dbReference type="ARBA" id="ARBA00023015"/>
    </source>
</evidence>
<dbReference type="InterPro" id="IPR001138">
    <property type="entry name" value="Zn2Cys6_DnaBD"/>
</dbReference>
<dbReference type="InterPro" id="IPR053178">
    <property type="entry name" value="Osmoadaptation_assoc"/>
</dbReference>
<dbReference type="PANTHER" id="PTHR38111">
    <property type="entry name" value="ZN(2)-C6 FUNGAL-TYPE DOMAIN-CONTAINING PROTEIN-RELATED"/>
    <property type="match status" value="1"/>
</dbReference>
<sequence>MVGIARRRGCATCRKRKILCGQERPTCAQCIKSKRECTGYRDYPVFVTYEKPTPKPVSGQVLKSEPPQDSQSKHVARQRHIGLSKTNSNFPNLTPCKVLTSEIATRPFSKQISYKPAYRQQILCIYMDQIVPKVDLGLLKDRMWIESVPCLPYLTSALESSIMAMCFAKIGDFNGDERFKLEGLQLYHRALRELRMALLHPQLLYDDQTLGACVALTHYEMTECPSDSMQPYLSHVTGCEKLICLRGPEKHRDGMAHKIFAHFRVQGILYNLGIHKPTFLADPDWQRIPWQNTSKSAYDKIWDLLSFAPELVAKGDMIAKMEPELQANVATDLLSKCWELDHELMLVYDRVMSSGEQPTYWTQLASNVTATEEEIMFPLALNFRDLNIANTLLMMWSTQTILWHGMMRLTELLHYLQCTLPDGNKVQTLVLHELGQQRDYMIPARNILRSVEYCSREEFLDLGPKSIAAPLRIAIDILKLYPSHEQEELWGRLMLQKVYTRSLRLLSFYDESGIDPSAAGRHFYDASRYDRSKMRRRTVKIDSAL</sequence>
<evidence type="ECO:0000256" key="2">
    <source>
        <dbReference type="ARBA" id="ARBA00023125"/>
    </source>
</evidence>
<dbReference type="InterPro" id="IPR021858">
    <property type="entry name" value="Fun_TF"/>
</dbReference>
<dbReference type="PROSITE" id="PS00463">
    <property type="entry name" value="ZN2_CY6_FUNGAL_1"/>
    <property type="match status" value="1"/>
</dbReference>
<dbReference type="PROSITE" id="PS50048">
    <property type="entry name" value="ZN2_CY6_FUNGAL_2"/>
    <property type="match status" value="1"/>
</dbReference>
<dbReference type="EMBL" id="JAVRRD010000001">
    <property type="protein sequence ID" value="KAK5065389.1"/>
    <property type="molecule type" value="Genomic_DNA"/>
</dbReference>
<dbReference type="GO" id="GO:0008270">
    <property type="term" value="F:zinc ion binding"/>
    <property type="evidence" value="ECO:0007669"/>
    <property type="project" value="InterPro"/>
</dbReference>
<dbReference type="SMART" id="SM00066">
    <property type="entry name" value="GAL4"/>
    <property type="match status" value="1"/>
</dbReference>
<reference evidence="7 8" key="1">
    <citation type="submission" date="2023-08" db="EMBL/GenBank/DDBJ databases">
        <title>Black Yeasts Isolated from many extreme environments.</title>
        <authorList>
            <person name="Coleine C."/>
            <person name="Stajich J.E."/>
            <person name="Selbmann L."/>
        </authorList>
    </citation>
    <scope>NUCLEOTIDE SEQUENCE [LARGE SCALE GENOMIC DNA]</scope>
    <source>
        <strain evidence="7 8">CCFEE 5792</strain>
    </source>
</reference>
<dbReference type="RefSeq" id="XP_064712713.1">
    <property type="nucleotide sequence ID" value="XM_064844853.1"/>
</dbReference>
<keyword evidence="1" id="KW-0805">Transcription regulation</keyword>
<keyword evidence="8" id="KW-1185">Reference proteome</keyword>
<gene>
    <name evidence="7" type="ORF">LTR84_001227</name>
</gene>
<keyword evidence="2" id="KW-0238">DNA-binding</keyword>
<dbReference type="Pfam" id="PF11951">
    <property type="entry name" value="Fungal_trans_2"/>
    <property type="match status" value="1"/>
</dbReference>
<protein>
    <recommendedName>
        <fullName evidence="6">Zn(2)-C6 fungal-type domain-containing protein</fullName>
    </recommendedName>
</protein>
<evidence type="ECO:0000256" key="5">
    <source>
        <dbReference type="SAM" id="MobiDB-lite"/>
    </source>
</evidence>
<organism evidence="7 8">
    <name type="scientific">Exophiala bonariae</name>
    <dbReference type="NCBI Taxonomy" id="1690606"/>
    <lineage>
        <taxon>Eukaryota</taxon>
        <taxon>Fungi</taxon>
        <taxon>Dikarya</taxon>
        <taxon>Ascomycota</taxon>
        <taxon>Pezizomycotina</taxon>
        <taxon>Eurotiomycetes</taxon>
        <taxon>Chaetothyriomycetidae</taxon>
        <taxon>Chaetothyriales</taxon>
        <taxon>Herpotrichiellaceae</taxon>
        <taxon>Exophiala</taxon>
    </lineage>
</organism>
<evidence type="ECO:0000313" key="7">
    <source>
        <dbReference type="EMBL" id="KAK5065389.1"/>
    </source>
</evidence>
<dbReference type="AlphaFoldDB" id="A0AAV9NUI4"/>
<evidence type="ECO:0000313" key="8">
    <source>
        <dbReference type="Proteomes" id="UP001358417"/>
    </source>
</evidence>
<dbReference type="PANTHER" id="PTHR38111:SF11">
    <property type="entry name" value="TRANSCRIPTION FACTOR DOMAIN-CONTAINING PROTEIN-RELATED"/>
    <property type="match status" value="1"/>
</dbReference>
<dbReference type="Gene3D" id="4.10.240.10">
    <property type="entry name" value="Zn(2)-C6 fungal-type DNA-binding domain"/>
    <property type="match status" value="1"/>
</dbReference>
<accession>A0AAV9NUI4</accession>
<feature type="domain" description="Zn(2)-C6 fungal-type" evidence="6">
    <location>
        <begin position="9"/>
        <end position="38"/>
    </location>
</feature>
<feature type="region of interest" description="Disordered" evidence="5">
    <location>
        <begin position="56"/>
        <end position="78"/>
    </location>
</feature>
<dbReference type="Pfam" id="PF00172">
    <property type="entry name" value="Zn_clus"/>
    <property type="match status" value="1"/>
</dbReference>
<dbReference type="GO" id="GO:0003677">
    <property type="term" value="F:DNA binding"/>
    <property type="evidence" value="ECO:0007669"/>
    <property type="project" value="UniProtKB-KW"/>
</dbReference>
<comment type="caution">
    <text evidence="7">The sequence shown here is derived from an EMBL/GenBank/DDBJ whole genome shotgun (WGS) entry which is preliminary data.</text>
</comment>
<dbReference type="SUPFAM" id="SSF57701">
    <property type="entry name" value="Zn2/Cys6 DNA-binding domain"/>
    <property type="match status" value="1"/>
</dbReference>
<dbReference type="CDD" id="cd00067">
    <property type="entry name" value="GAL4"/>
    <property type="match status" value="1"/>
</dbReference>
<evidence type="ECO:0000259" key="6">
    <source>
        <dbReference type="PROSITE" id="PS50048"/>
    </source>
</evidence>
<name>A0AAV9NUI4_9EURO</name>
<dbReference type="InterPro" id="IPR036864">
    <property type="entry name" value="Zn2-C6_fun-type_DNA-bd_sf"/>
</dbReference>
<dbReference type="GeneID" id="89969449"/>
<keyword evidence="4" id="KW-0539">Nucleus</keyword>
<dbReference type="Proteomes" id="UP001358417">
    <property type="component" value="Unassembled WGS sequence"/>
</dbReference>
<evidence type="ECO:0000256" key="3">
    <source>
        <dbReference type="ARBA" id="ARBA00023163"/>
    </source>
</evidence>
<dbReference type="GO" id="GO:0000981">
    <property type="term" value="F:DNA-binding transcription factor activity, RNA polymerase II-specific"/>
    <property type="evidence" value="ECO:0007669"/>
    <property type="project" value="InterPro"/>
</dbReference>